<protein>
    <submittedName>
        <fullName evidence="6">Stilbene synthase</fullName>
    </submittedName>
</protein>
<dbReference type="PANTHER" id="PTHR11877:SF46">
    <property type="entry name" value="TYPE III POLYKETIDE SYNTHASE A"/>
    <property type="match status" value="1"/>
</dbReference>
<feature type="domain" description="Chalcone/stilbene synthase C-terminal" evidence="4">
    <location>
        <begin position="249"/>
        <end position="361"/>
    </location>
</feature>
<dbReference type="EMBL" id="PDOB01000058">
    <property type="protein sequence ID" value="PIL37899.1"/>
    <property type="molecule type" value="Genomic_DNA"/>
</dbReference>
<dbReference type="InterPro" id="IPR011141">
    <property type="entry name" value="Polyketide_synthase_type-III"/>
</dbReference>
<evidence type="ECO:0000256" key="2">
    <source>
        <dbReference type="ARBA" id="ARBA00022679"/>
    </source>
</evidence>
<feature type="active site" description="Acyl-thioester intermediate" evidence="3">
    <location>
        <position position="153"/>
    </location>
</feature>
<evidence type="ECO:0000313" key="7">
    <source>
        <dbReference type="Proteomes" id="UP000228593"/>
    </source>
</evidence>
<evidence type="ECO:0000313" key="6">
    <source>
        <dbReference type="EMBL" id="PIL37899.1"/>
    </source>
</evidence>
<dbReference type="Pfam" id="PF08392">
    <property type="entry name" value="FAE1_CUT1_RppA"/>
    <property type="match status" value="1"/>
</dbReference>
<dbReference type="PIRSF" id="PIRSF000451">
    <property type="entry name" value="PKS_III"/>
    <property type="match status" value="1"/>
</dbReference>
<dbReference type="GO" id="GO:0016020">
    <property type="term" value="C:membrane"/>
    <property type="evidence" value="ECO:0007669"/>
    <property type="project" value="InterPro"/>
</dbReference>
<dbReference type="InterPro" id="IPR012328">
    <property type="entry name" value="Chalcone/stilbene_synt_C"/>
</dbReference>
<evidence type="ECO:0000256" key="3">
    <source>
        <dbReference type="PIRSR" id="PIRSR000451-1"/>
    </source>
</evidence>
<dbReference type="GO" id="GO:0030639">
    <property type="term" value="P:polyketide biosynthetic process"/>
    <property type="evidence" value="ECO:0007669"/>
    <property type="project" value="TreeGrafter"/>
</dbReference>
<comment type="caution">
    <text evidence="6">The sequence shown here is derived from an EMBL/GenBank/DDBJ whole genome shotgun (WGS) entry which is preliminary data.</text>
</comment>
<sequence length="364" mass="39008">MLATASPPPAGAYLRGVGIAAPPNRYTKAECLAAFEKSGWFSRLDTRSHFIARTVLQRDNGIEARRLAIDSLDDVFSIDPNTLAQRFLRHAPTLAAEAAKKALFESGLESADIGAVVVSTCTGYLCPGLSGYVVERLGLRADVQAFDLVGQGCAAALPNLQLGRALLAANACEHVLSVCVEVCSAAMYLDNDPGVLISACLFGDGAGAAILSCKPVASQRQIEWIDSTSLINPIERKALMFESRDGMLRNVLTRAVPALAATDAHRVLETVLRRADLHTTDVSTWIMHAGGRDVLLALERELPISVHDLRYSKAILREYGNLSSAFVYFVLDAALRGQAPAGWWWLSSFGAGFSCHGALLRAGP</sequence>
<dbReference type="PANTHER" id="PTHR11877">
    <property type="entry name" value="HYDROXYMETHYLGLUTARYL-COA SYNTHASE"/>
    <property type="match status" value="1"/>
</dbReference>
<keyword evidence="2" id="KW-0808">Transferase</keyword>
<evidence type="ECO:0000259" key="5">
    <source>
        <dbReference type="Pfam" id="PF08392"/>
    </source>
</evidence>
<gene>
    <name evidence="6" type="ORF">CR103_20980</name>
</gene>
<dbReference type="Proteomes" id="UP000228593">
    <property type="component" value="Unassembled WGS sequence"/>
</dbReference>
<feature type="domain" description="FAE" evidence="5">
    <location>
        <begin position="75"/>
        <end position="219"/>
    </location>
</feature>
<evidence type="ECO:0000259" key="4">
    <source>
        <dbReference type="Pfam" id="PF02797"/>
    </source>
</evidence>
<evidence type="ECO:0000256" key="1">
    <source>
        <dbReference type="ARBA" id="ARBA00005531"/>
    </source>
</evidence>
<dbReference type="Pfam" id="PF02797">
    <property type="entry name" value="Chal_sti_synt_C"/>
    <property type="match status" value="1"/>
</dbReference>
<proteinExistence type="inferred from homology"/>
<comment type="similarity">
    <text evidence="1">Belongs to the thiolase-like superfamily. Chalcone/stilbene synthases family.</text>
</comment>
<dbReference type="RefSeq" id="WP_099917863.1">
    <property type="nucleotide sequence ID" value="NZ_BMHS01000027.1"/>
</dbReference>
<dbReference type="Gene3D" id="3.40.47.10">
    <property type="match status" value="2"/>
</dbReference>
<organism evidence="6 7">
    <name type="scientific">Massilia psychrophila</name>
    <dbReference type="NCBI Taxonomy" id="1603353"/>
    <lineage>
        <taxon>Bacteria</taxon>
        <taxon>Pseudomonadati</taxon>
        <taxon>Pseudomonadota</taxon>
        <taxon>Betaproteobacteria</taxon>
        <taxon>Burkholderiales</taxon>
        <taxon>Oxalobacteraceae</taxon>
        <taxon>Telluria group</taxon>
        <taxon>Massilia</taxon>
    </lineage>
</organism>
<dbReference type="InterPro" id="IPR016039">
    <property type="entry name" value="Thiolase-like"/>
</dbReference>
<dbReference type="AlphaFoldDB" id="A0A2G8SVU0"/>
<dbReference type="GO" id="GO:0006633">
    <property type="term" value="P:fatty acid biosynthetic process"/>
    <property type="evidence" value="ECO:0007669"/>
    <property type="project" value="InterPro"/>
</dbReference>
<dbReference type="OrthoDB" id="9786288at2"/>
<dbReference type="InterPro" id="IPR013601">
    <property type="entry name" value="FAE1_typ3_polyketide_synth"/>
</dbReference>
<keyword evidence="7" id="KW-1185">Reference proteome</keyword>
<name>A0A2G8SVU0_9BURK</name>
<dbReference type="GO" id="GO:0016747">
    <property type="term" value="F:acyltransferase activity, transferring groups other than amino-acyl groups"/>
    <property type="evidence" value="ECO:0007669"/>
    <property type="project" value="InterPro"/>
</dbReference>
<accession>A0A2G8SVU0</accession>
<dbReference type="SUPFAM" id="SSF53901">
    <property type="entry name" value="Thiolase-like"/>
    <property type="match status" value="2"/>
</dbReference>
<reference evidence="6 7" key="1">
    <citation type="submission" date="2017-10" db="EMBL/GenBank/DDBJ databases">
        <title>Massilia psychrophilum sp. nov., a novel purple-pigmented bacterium isolated from Tianshan glacier, Xinjiang Municipality, China.</title>
        <authorList>
            <person name="Wang H."/>
        </authorList>
    </citation>
    <scope>NUCLEOTIDE SEQUENCE [LARGE SCALE GENOMIC DNA]</scope>
    <source>
        <strain evidence="6 7">JCM 30813</strain>
    </source>
</reference>